<reference evidence="3 4" key="1">
    <citation type="submission" date="2023-07" db="EMBL/GenBank/DDBJ databases">
        <title>Genomic Encyclopedia of Type Strains, Phase IV (KMG-IV): sequencing the most valuable type-strain genomes for metagenomic binning, comparative biology and taxonomic classification.</title>
        <authorList>
            <person name="Goeker M."/>
        </authorList>
    </citation>
    <scope>NUCLEOTIDE SEQUENCE [LARGE SCALE GENOMIC DNA]</scope>
    <source>
        <strain evidence="3 4">DSM 16784</strain>
    </source>
</reference>
<feature type="domain" description="Methyltransferase" evidence="1">
    <location>
        <begin position="84"/>
        <end position="177"/>
    </location>
</feature>
<evidence type="ECO:0000259" key="1">
    <source>
        <dbReference type="Pfam" id="PF13847"/>
    </source>
</evidence>
<accession>A0ABU0E7G1</accession>
<dbReference type="InterPro" id="IPR029063">
    <property type="entry name" value="SAM-dependent_MTases_sf"/>
</dbReference>
<dbReference type="Proteomes" id="UP001230220">
    <property type="component" value="Unassembled WGS sequence"/>
</dbReference>
<keyword evidence="3" id="KW-0489">Methyltransferase</keyword>
<dbReference type="Gene3D" id="3.40.50.150">
    <property type="entry name" value="Vaccinia Virus protein VP39"/>
    <property type="match status" value="1"/>
</dbReference>
<dbReference type="EC" id="2.1.1.187" evidence="3"/>
<dbReference type="InterPro" id="IPR048647">
    <property type="entry name" value="RlmA_N"/>
</dbReference>
<keyword evidence="3" id="KW-0808">Transferase</keyword>
<protein>
    <submittedName>
        <fullName evidence="3">23S rRNA (Guanine745-N1)-methyltransferase</fullName>
        <ecNumber evidence="3">2.1.1.187</ecNumber>
    </submittedName>
</protein>
<dbReference type="InterPro" id="IPR016718">
    <property type="entry name" value="rRNA_m1G-MeTrfase_A_prd"/>
</dbReference>
<dbReference type="SUPFAM" id="SSF53335">
    <property type="entry name" value="S-adenosyl-L-methionine-dependent methyltransferases"/>
    <property type="match status" value="1"/>
</dbReference>
<comment type="caution">
    <text evidence="3">The sequence shown here is derived from an EMBL/GenBank/DDBJ whole genome shotgun (WGS) entry which is preliminary data.</text>
</comment>
<feature type="domain" description="23S rRNA (guanine(745)-N(1))-methyltransferase N-terminal" evidence="2">
    <location>
        <begin position="5"/>
        <end position="39"/>
    </location>
</feature>
<dbReference type="CDD" id="cd02440">
    <property type="entry name" value="AdoMet_MTases"/>
    <property type="match status" value="1"/>
</dbReference>
<dbReference type="Pfam" id="PF21302">
    <property type="entry name" value="Zn_ribbon_RlmA"/>
    <property type="match status" value="1"/>
</dbReference>
<sequence>MNPLICPVCQKELKKSDKQYACENKHTFDIAKEGYTNLLLKASQSSGDSKEMVNARRHFLEKDYYKQLRDTIINVVKELNPSIVVDAGCGEGYYTNEIANNLESNFYAFDMSKNALRYASKRSEKVGYFLSSIFHLPLQKQSIDIILNIFAPAAIEEFKRVLKENGYIIKVDPGKEHLLELKELLYDYVYLNEEKKIEEFNLIRECNVNYTMDLDETDVKNLLHMTPYLHRTPREKIEKLQINDTMQVKASFLIRIYQISK</sequence>
<keyword evidence="4" id="KW-1185">Reference proteome</keyword>
<dbReference type="EMBL" id="JAUSUR010000008">
    <property type="protein sequence ID" value="MDQ0362827.1"/>
    <property type="molecule type" value="Genomic_DNA"/>
</dbReference>
<dbReference type="Pfam" id="PF13847">
    <property type="entry name" value="Methyltransf_31"/>
    <property type="match status" value="1"/>
</dbReference>
<gene>
    <name evidence="3" type="ORF">J2S15_003588</name>
</gene>
<proteinExistence type="predicted"/>
<dbReference type="InterPro" id="IPR025714">
    <property type="entry name" value="Methyltranfer_dom"/>
</dbReference>
<evidence type="ECO:0000313" key="4">
    <source>
        <dbReference type="Proteomes" id="UP001230220"/>
    </source>
</evidence>
<name>A0ABU0E7G1_9FIRM</name>
<dbReference type="PIRSF" id="PIRSF018249">
    <property type="entry name" value="MyrA_prd"/>
    <property type="match status" value="1"/>
</dbReference>
<dbReference type="RefSeq" id="WP_307410913.1">
    <property type="nucleotide sequence ID" value="NZ_JAUSUR010000008.1"/>
</dbReference>
<evidence type="ECO:0000313" key="3">
    <source>
        <dbReference type="EMBL" id="MDQ0362827.1"/>
    </source>
</evidence>
<evidence type="ECO:0000259" key="2">
    <source>
        <dbReference type="Pfam" id="PF21302"/>
    </source>
</evidence>
<organism evidence="3 4">
    <name type="scientific">Breznakia pachnodae</name>
    <dbReference type="NCBI Taxonomy" id="265178"/>
    <lineage>
        <taxon>Bacteria</taxon>
        <taxon>Bacillati</taxon>
        <taxon>Bacillota</taxon>
        <taxon>Erysipelotrichia</taxon>
        <taxon>Erysipelotrichales</taxon>
        <taxon>Erysipelotrichaceae</taxon>
        <taxon>Breznakia</taxon>
    </lineage>
</organism>
<dbReference type="GO" id="GO:0052911">
    <property type="term" value="F:23S rRNA (guanine(745)-N(1))-methyltransferase activity"/>
    <property type="evidence" value="ECO:0007669"/>
    <property type="project" value="UniProtKB-EC"/>
</dbReference>